<dbReference type="InterPro" id="IPR036291">
    <property type="entry name" value="NAD(P)-bd_dom_sf"/>
</dbReference>
<dbReference type="RefSeq" id="WP_162369843.1">
    <property type="nucleotide sequence ID" value="NZ_JAAEEH010000010.1"/>
</dbReference>
<dbReference type="PROSITE" id="PS00670">
    <property type="entry name" value="D_2_HYDROXYACID_DH_2"/>
    <property type="match status" value="1"/>
</dbReference>
<dbReference type="InterPro" id="IPR006139">
    <property type="entry name" value="D-isomer_2_OHA_DH_cat_dom"/>
</dbReference>
<dbReference type="AlphaFoldDB" id="A0A7X5KLV7"/>
<dbReference type="GO" id="GO:0016616">
    <property type="term" value="F:oxidoreductase activity, acting on the CH-OH group of donors, NAD or NADP as acceptor"/>
    <property type="evidence" value="ECO:0007669"/>
    <property type="project" value="InterPro"/>
</dbReference>
<evidence type="ECO:0000256" key="3">
    <source>
        <dbReference type="ARBA" id="ARBA00023027"/>
    </source>
</evidence>
<dbReference type="EMBL" id="JAAEEH010000010">
    <property type="protein sequence ID" value="NDL67114.1"/>
    <property type="molecule type" value="Genomic_DNA"/>
</dbReference>
<gene>
    <name evidence="7" type="ORF">GXN74_05050</name>
</gene>
<reference evidence="7 8" key="1">
    <citation type="submission" date="2020-01" db="EMBL/GenBank/DDBJ databases">
        <title>Anaeroalcalibacter tamaniensis gen. nov., sp. nov., moderately halophilic strictly anaerobic fermenter bacterium from mud volcano of Taman peninsula.</title>
        <authorList>
            <person name="Frolova A."/>
            <person name="Merkel A.Y."/>
            <person name="Slobodkin A.I."/>
        </authorList>
    </citation>
    <scope>NUCLEOTIDE SEQUENCE [LARGE SCALE GENOMIC DNA]</scope>
    <source>
        <strain evidence="7 8">F-3ap</strain>
    </source>
</reference>
<dbReference type="Gene3D" id="3.40.50.720">
    <property type="entry name" value="NAD(P)-binding Rossmann-like Domain"/>
    <property type="match status" value="2"/>
</dbReference>
<evidence type="ECO:0000256" key="1">
    <source>
        <dbReference type="ARBA" id="ARBA00005854"/>
    </source>
</evidence>
<accession>A0A7X5KLV7</accession>
<sequence>MNIVVLDGDSLGRELDLGALRALGVCTVYGFTSREEVVDRIRNQEVLVTNKVKLDASNLGQVEGVRLICMTGTGTDGIDVEYARSKGIAVCNVAGYATESVAQHTFAMLFYLYENLPYYDNYMKRGGYVDDRSFRHYENTFHQICGKRWGIIGMGAIGRRVAEVATAFGCRVSYFSPSGSDRMEKYPRVDLETLCRESDILSIHAPLNAQTRNLVGPRELGWMSREAVLLNLGRGGIVNEEALVRALREGWIKAAGLDVLEHEPMEAGDPLLDIREPGKLLLTPHIGWASLEARQQVVLEVAKNIGNFYRGTPTHVV</sequence>
<dbReference type="PANTHER" id="PTHR43761:SF1">
    <property type="entry name" value="D-ISOMER SPECIFIC 2-HYDROXYACID DEHYDROGENASE CATALYTIC DOMAIN-CONTAINING PROTEIN-RELATED"/>
    <property type="match status" value="1"/>
</dbReference>
<dbReference type="SUPFAM" id="SSF51735">
    <property type="entry name" value="NAD(P)-binding Rossmann-fold domains"/>
    <property type="match status" value="1"/>
</dbReference>
<comment type="similarity">
    <text evidence="1 4">Belongs to the D-isomer specific 2-hydroxyacid dehydrogenase family.</text>
</comment>
<dbReference type="SUPFAM" id="SSF52283">
    <property type="entry name" value="Formate/glycerate dehydrogenase catalytic domain-like"/>
    <property type="match status" value="1"/>
</dbReference>
<evidence type="ECO:0000313" key="8">
    <source>
        <dbReference type="Proteomes" id="UP000461585"/>
    </source>
</evidence>
<evidence type="ECO:0000313" key="7">
    <source>
        <dbReference type="EMBL" id="NDL67114.1"/>
    </source>
</evidence>
<evidence type="ECO:0000256" key="4">
    <source>
        <dbReference type="RuleBase" id="RU003719"/>
    </source>
</evidence>
<dbReference type="NCBIfam" id="NF006263">
    <property type="entry name" value="PRK08410.1"/>
    <property type="match status" value="1"/>
</dbReference>
<dbReference type="Proteomes" id="UP000461585">
    <property type="component" value="Unassembled WGS sequence"/>
</dbReference>
<proteinExistence type="inferred from homology"/>
<keyword evidence="2 4" id="KW-0560">Oxidoreductase</keyword>
<organism evidence="7 8">
    <name type="scientific">Anaerotalea alkaliphila</name>
    <dbReference type="NCBI Taxonomy" id="2662126"/>
    <lineage>
        <taxon>Bacteria</taxon>
        <taxon>Bacillati</taxon>
        <taxon>Bacillota</taxon>
        <taxon>Clostridia</taxon>
        <taxon>Eubacteriales</taxon>
        <taxon>Anaerotalea</taxon>
    </lineage>
</organism>
<comment type="caution">
    <text evidence="7">The sequence shown here is derived from an EMBL/GenBank/DDBJ whole genome shotgun (WGS) entry which is preliminary data.</text>
</comment>
<feature type="domain" description="D-isomer specific 2-hydroxyacid dehydrogenase catalytic" evidence="5">
    <location>
        <begin position="25"/>
        <end position="317"/>
    </location>
</feature>
<dbReference type="InterPro" id="IPR006140">
    <property type="entry name" value="D-isomer_DH_NAD-bd"/>
</dbReference>
<dbReference type="InterPro" id="IPR050418">
    <property type="entry name" value="D-iso_2-hydroxyacid_DH_PdxB"/>
</dbReference>
<keyword evidence="8" id="KW-1185">Reference proteome</keyword>
<dbReference type="Pfam" id="PF00389">
    <property type="entry name" value="2-Hacid_dh"/>
    <property type="match status" value="1"/>
</dbReference>
<feature type="domain" description="D-isomer specific 2-hydroxyacid dehydrogenase NAD-binding" evidence="6">
    <location>
        <begin position="106"/>
        <end position="287"/>
    </location>
</feature>
<keyword evidence="3" id="KW-0520">NAD</keyword>
<evidence type="ECO:0000259" key="6">
    <source>
        <dbReference type="Pfam" id="PF02826"/>
    </source>
</evidence>
<protein>
    <submittedName>
        <fullName evidence="7">D-2-hydroxyacid dehydrogenase</fullName>
    </submittedName>
</protein>
<dbReference type="PANTHER" id="PTHR43761">
    <property type="entry name" value="D-ISOMER SPECIFIC 2-HYDROXYACID DEHYDROGENASE FAMILY PROTEIN (AFU_ORTHOLOGUE AFUA_1G13630)"/>
    <property type="match status" value="1"/>
</dbReference>
<dbReference type="GO" id="GO:0051287">
    <property type="term" value="F:NAD binding"/>
    <property type="evidence" value="ECO:0007669"/>
    <property type="project" value="InterPro"/>
</dbReference>
<evidence type="ECO:0000256" key="2">
    <source>
        <dbReference type="ARBA" id="ARBA00023002"/>
    </source>
</evidence>
<dbReference type="InterPro" id="IPR029753">
    <property type="entry name" value="D-isomer_DH_CS"/>
</dbReference>
<dbReference type="Pfam" id="PF02826">
    <property type="entry name" value="2-Hacid_dh_C"/>
    <property type="match status" value="1"/>
</dbReference>
<evidence type="ECO:0000259" key="5">
    <source>
        <dbReference type="Pfam" id="PF00389"/>
    </source>
</evidence>
<name>A0A7X5KLV7_9FIRM</name>